<evidence type="ECO:0000313" key="1">
    <source>
        <dbReference type="EMBL" id="BCJ96345.1"/>
    </source>
</evidence>
<evidence type="ECO:0000313" key="2">
    <source>
        <dbReference type="Proteomes" id="UP000515561"/>
    </source>
</evidence>
<keyword evidence="2" id="KW-1185">Reference proteome</keyword>
<reference evidence="1 2" key="1">
    <citation type="journal article" date="2016" name="Int. J. Syst. Evol. Microbiol.">
        <title>Descriptions of Anaerotaenia torta gen. nov., sp. nov. and Anaerocolumna cellulosilytica gen. nov., sp. nov. isolated from a methanogenic reactor of cattle waste.</title>
        <authorList>
            <person name="Uek A."/>
            <person name="Ohtaki Y."/>
            <person name="Kaku N."/>
            <person name="Ueki K."/>
        </authorList>
    </citation>
    <scope>NUCLEOTIDE SEQUENCE [LARGE SCALE GENOMIC DNA]</scope>
    <source>
        <strain evidence="1 2">SN021</strain>
    </source>
</reference>
<protein>
    <submittedName>
        <fullName evidence="1">Uncharacterized protein</fullName>
    </submittedName>
</protein>
<name>A0A6S6RBE0_9FIRM</name>
<dbReference type="EMBL" id="AP023367">
    <property type="protein sequence ID" value="BCJ96345.1"/>
    <property type="molecule type" value="Genomic_DNA"/>
</dbReference>
<organism evidence="1 2">
    <name type="scientific">Anaerocolumna cellulosilytica</name>
    <dbReference type="NCBI Taxonomy" id="433286"/>
    <lineage>
        <taxon>Bacteria</taxon>
        <taxon>Bacillati</taxon>
        <taxon>Bacillota</taxon>
        <taxon>Clostridia</taxon>
        <taxon>Lachnospirales</taxon>
        <taxon>Lachnospiraceae</taxon>
        <taxon>Anaerocolumna</taxon>
    </lineage>
</organism>
<proteinExistence type="predicted"/>
<dbReference type="KEGG" id="acel:acsn021_39140"/>
<dbReference type="InterPro" id="IPR053842">
    <property type="entry name" value="NikA-like"/>
</dbReference>
<dbReference type="AlphaFoldDB" id="A0A6S6RBE0"/>
<accession>A0A6S6RBE0</accession>
<dbReference type="Pfam" id="PF21983">
    <property type="entry name" value="NikA-like"/>
    <property type="match status" value="1"/>
</dbReference>
<gene>
    <name evidence="1" type="ORF">acsn021_39140</name>
</gene>
<sequence length="120" mass="13773">MEAPIEEGDGMAKRVHSVSKLLRMTPEEAKMLEEKAVQAGMVESAYLRLLISQKPNDYPEVRRLLKDLINEVNRIGVNINQIVCNHNSGLYSVNDKDRLFAYMRKLNVRIEEAVRLIGNY</sequence>
<dbReference type="Proteomes" id="UP000515561">
    <property type="component" value="Chromosome"/>
</dbReference>
<dbReference type="RefSeq" id="WP_330601781.1">
    <property type="nucleotide sequence ID" value="NZ_AP023367.1"/>
</dbReference>